<gene>
    <name evidence="1" type="ordered locus">PsycPRwf_0546</name>
</gene>
<dbReference type="AlphaFoldDB" id="A5WCW0"/>
<reference evidence="1" key="1">
    <citation type="submission" date="2007-05" db="EMBL/GenBank/DDBJ databases">
        <title>Complete sequence of chromosome of Psychrobacter sp. PRwf-1.</title>
        <authorList>
            <consortium name="US DOE Joint Genome Institute"/>
            <person name="Copeland A."/>
            <person name="Lucas S."/>
            <person name="Lapidus A."/>
            <person name="Barry K."/>
            <person name="Detter J.C."/>
            <person name="Glavina del Rio T."/>
            <person name="Hammon N."/>
            <person name="Israni S."/>
            <person name="Dalin E."/>
            <person name="Tice H."/>
            <person name="Pitluck S."/>
            <person name="Chain P."/>
            <person name="Malfatti S."/>
            <person name="Shin M."/>
            <person name="Vergez L."/>
            <person name="Schmutz J."/>
            <person name="Larimer F."/>
            <person name="Land M."/>
            <person name="Hauser L."/>
            <person name="Kyrpides N."/>
            <person name="Kim E."/>
            <person name="Tiedje J."/>
            <person name="Richardson P."/>
        </authorList>
    </citation>
    <scope>NUCLEOTIDE SEQUENCE [LARGE SCALE GENOMIC DNA]</scope>
    <source>
        <strain evidence="1">PRwf-1</strain>
    </source>
</reference>
<dbReference type="HOGENOM" id="CLU_635627_0_0_6"/>
<dbReference type="EMBL" id="CP000713">
    <property type="protein sequence ID" value="ABQ93501.1"/>
    <property type="molecule type" value="Genomic_DNA"/>
</dbReference>
<accession>A5WCW0</accession>
<protein>
    <recommendedName>
        <fullName evidence="2">Abortive phage infection protein</fullName>
    </recommendedName>
</protein>
<evidence type="ECO:0008006" key="2">
    <source>
        <dbReference type="Google" id="ProtNLM"/>
    </source>
</evidence>
<name>A5WCW0_PSYWF</name>
<organism evidence="1">
    <name type="scientific">Psychrobacter sp. (strain PRwf-1)</name>
    <dbReference type="NCBI Taxonomy" id="349106"/>
    <lineage>
        <taxon>Bacteria</taxon>
        <taxon>Pseudomonadati</taxon>
        <taxon>Pseudomonadota</taxon>
        <taxon>Gammaproteobacteria</taxon>
        <taxon>Moraxellales</taxon>
        <taxon>Moraxellaceae</taxon>
        <taxon>Psychrobacter</taxon>
    </lineage>
</organism>
<sequence length="445" mass="51272">MNYVTIKTEHHTTFSFEDINKVIGTLNPSNIAKLLDTIELTANPRKSKINKITNSIQETLELTPEYMVFKSKGLLLSTGDCQPLERGRFKMRVEDDVTDGLLDGGHNMLAIGMFFLKKYFEKNDTKEPVEYRRIRRWDDFLEVWSKYREDIGSVIEDLDFLVPVELIYPAQGREDIFSDKVFEISDARNNNHALTSGTKADHKGYFEALKDALDPILNEEVEWKDNDIDKTVKRNDIVSLALIPLIALQRNNRLDKDIRKINPTLIYNSKEKCVETYSLLIEKYTNEDGEVELPQVVVNAFKLMKDIPKFYDLIYKVFPDIYNSCQGSFGRISSVSQKKDKSGKVIKGGYKTKFYNYKLDYKYPDAFMIPIIVSLNELIKIDGDEVTWKIKNMEGFIENNLKQHCGMLISTIKDNHYDSQSVGKSSAAYKGMEMELGLAEMKINN</sequence>
<dbReference type="KEGG" id="prw:PsycPRwf_0546"/>
<evidence type="ECO:0000313" key="1">
    <source>
        <dbReference type="EMBL" id="ABQ93501.1"/>
    </source>
</evidence>
<proteinExistence type="predicted"/>
<dbReference type="eggNOG" id="ENOG5030KEH">
    <property type="taxonomic scope" value="Bacteria"/>
</dbReference>